<keyword evidence="8" id="KW-0800">Toxin</keyword>
<keyword evidence="5 8" id="KW-0378">Hydrolase</keyword>
<comment type="caution">
    <text evidence="10">The sequence shown here is derived from an EMBL/GenBank/DDBJ whole genome shotgun (WGS) entry which is preliminary data.</text>
</comment>
<evidence type="ECO:0000256" key="4">
    <source>
        <dbReference type="ARBA" id="ARBA00022723"/>
    </source>
</evidence>
<dbReference type="HAMAP" id="MF_00265">
    <property type="entry name" value="VapC_Nob1"/>
    <property type="match status" value="1"/>
</dbReference>
<evidence type="ECO:0000313" key="10">
    <source>
        <dbReference type="EMBL" id="KKS43092.1"/>
    </source>
</evidence>
<dbReference type="PANTHER" id="PTHR33653:SF1">
    <property type="entry name" value="RIBONUCLEASE VAPC2"/>
    <property type="match status" value="1"/>
</dbReference>
<dbReference type="AlphaFoldDB" id="A0A0G0Z2W7"/>
<dbReference type="InterPro" id="IPR002716">
    <property type="entry name" value="PIN_dom"/>
</dbReference>
<proteinExistence type="inferred from homology"/>
<dbReference type="EMBL" id="LCCZ01000033">
    <property type="protein sequence ID" value="KKS43092.1"/>
    <property type="molecule type" value="Genomic_DNA"/>
</dbReference>
<dbReference type="GO" id="GO:0004540">
    <property type="term" value="F:RNA nuclease activity"/>
    <property type="evidence" value="ECO:0007669"/>
    <property type="project" value="InterPro"/>
</dbReference>
<dbReference type="Gene3D" id="3.40.50.1010">
    <property type="entry name" value="5'-nuclease"/>
    <property type="match status" value="1"/>
</dbReference>
<keyword evidence="2 8" id="KW-1277">Toxin-antitoxin system</keyword>
<dbReference type="InterPro" id="IPR022907">
    <property type="entry name" value="VapC_family"/>
</dbReference>
<feature type="domain" description="PIN" evidence="9">
    <location>
        <begin position="6"/>
        <end position="128"/>
    </location>
</feature>
<dbReference type="EC" id="3.1.-.-" evidence="8"/>
<gene>
    <name evidence="8" type="primary">vapC</name>
    <name evidence="10" type="ORF">UV05_C0033G0004</name>
</gene>
<dbReference type="InterPro" id="IPR029060">
    <property type="entry name" value="PIN-like_dom_sf"/>
</dbReference>
<feature type="binding site" evidence="8">
    <location>
        <position position="103"/>
    </location>
    <ligand>
        <name>Mg(2+)</name>
        <dbReference type="ChEBI" id="CHEBI:18420"/>
    </ligand>
</feature>
<evidence type="ECO:0000256" key="3">
    <source>
        <dbReference type="ARBA" id="ARBA00022722"/>
    </source>
</evidence>
<keyword evidence="6 8" id="KW-0460">Magnesium</keyword>
<dbReference type="GO" id="GO:0016787">
    <property type="term" value="F:hydrolase activity"/>
    <property type="evidence" value="ECO:0007669"/>
    <property type="project" value="UniProtKB-KW"/>
</dbReference>
<organism evidence="10 11">
    <name type="scientific">candidate division CPR1 bacterium GW2011_GWA2_42_17</name>
    <dbReference type="NCBI Taxonomy" id="1618341"/>
    <lineage>
        <taxon>Bacteria</taxon>
        <taxon>candidate division CPR1</taxon>
    </lineage>
</organism>
<comment type="cofactor">
    <cofactor evidence="1 8">
        <name>Mg(2+)</name>
        <dbReference type="ChEBI" id="CHEBI:18420"/>
    </cofactor>
</comment>
<feature type="binding site" evidence="8">
    <location>
        <position position="9"/>
    </location>
    <ligand>
        <name>Mg(2+)</name>
        <dbReference type="ChEBI" id="CHEBI:18420"/>
    </ligand>
</feature>
<dbReference type="Proteomes" id="UP000034875">
    <property type="component" value="Unassembled WGS sequence"/>
</dbReference>
<comment type="similarity">
    <text evidence="7 8">Belongs to the PINc/VapC protein family.</text>
</comment>
<evidence type="ECO:0000256" key="1">
    <source>
        <dbReference type="ARBA" id="ARBA00001946"/>
    </source>
</evidence>
<dbReference type="InterPro" id="IPR050556">
    <property type="entry name" value="Type_II_TA_system_RNase"/>
</dbReference>
<evidence type="ECO:0000256" key="2">
    <source>
        <dbReference type="ARBA" id="ARBA00022649"/>
    </source>
</evidence>
<name>A0A0G0Z2W7_9BACT</name>
<evidence type="ECO:0000256" key="6">
    <source>
        <dbReference type="ARBA" id="ARBA00022842"/>
    </source>
</evidence>
<keyword evidence="3 8" id="KW-0540">Nuclease</keyword>
<protein>
    <recommendedName>
        <fullName evidence="8">Ribonuclease VapC</fullName>
        <shortName evidence="8">RNase VapC</shortName>
        <ecNumber evidence="8">3.1.-.-</ecNumber>
    </recommendedName>
    <alternativeName>
        <fullName evidence="8">Toxin VapC</fullName>
    </alternativeName>
</protein>
<keyword evidence="4 8" id="KW-0479">Metal-binding</keyword>
<evidence type="ECO:0000256" key="5">
    <source>
        <dbReference type="ARBA" id="ARBA00022801"/>
    </source>
</evidence>
<reference evidence="10 11" key="1">
    <citation type="journal article" date="2015" name="Nature">
        <title>rRNA introns, odd ribosomes, and small enigmatic genomes across a large radiation of phyla.</title>
        <authorList>
            <person name="Brown C.T."/>
            <person name="Hug L.A."/>
            <person name="Thomas B.C."/>
            <person name="Sharon I."/>
            <person name="Castelle C.J."/>
            <person name="Singh A."/>
            <person name="Wilkins M.J."/>
            <person name="Williams K.H."/>
            <person name="Banfield J.F."/>
        </authorList>
    </citation>
    <scope>NUCLEOTIDE SEQUENCE [LARGE SCALE GENOMIC DNA]</scope>
</reference>
<accession>A0A0G0Z2W7</accession>
<evidence type="ECO:0000313" key="11">
    <source>
        <dbReference type="Proteomes" id="UP000034875"/>
    </source>
</evidence>
<dbReference type="SUPFAM" id="SSF88723">
    <property type="entry name" value="PIN domain-like"/>
    <property type="match status" value="1"/>
</dbReference>
<sequence>MIMAAYLLDTSVLIDLLRQKGEAADFIAKHPQDIFMTSCICQMEIFLGLYLGKPEILQSKKEEAQKLLSSLYEVKSFDSEQAEIASQIKTKLMKKGELIDDLDILIAACSISYRATILTKNAKHFSRVLGLLLKEF</sequence>
<evidence type="ECO:0000259" key="9">
    <source>
        <dbReference type="Pfam" id="PF01850"/>
    </source>
</evidence>
<dbReference type="CDD" id="cd09881">
    <property type="entry name" value="PIN_VapC4-5_FitB-like"/>
    <property type="match status" value="1"/>
</dbReference>
<comment type="function">
    <text evidence="8">Toxic component of a toxin-antitoxin (TA) system. An RNase.</text>
</comment>
<evidence type="ECO:0000256" key="7">
    <source>
        <dbReference type="ARBA" id="ARBA00038093"/>
    </source>
</evidence>
<dbReference type="GO" id="GO:0000287">
    <property type="term" value="F:magnesium ion binding"/>
    <property type="evidence" value="ECO:0007669"/>
    <property type="project" value="UniProtKB-UniRule"/>
</dbReference>
<dbReference type="PANTHER" id="PTHR33653">
    <property type="entry name" value="RIBONUCLEASE VAPC2"/>
    <property type="match status" value="1"/>
</dbReference>
<evidence type="ECO:0000256" key="8">
    <source>
        <dbReference type="HAMAP-Rule" id="MF_00265"/>
    </source>
</evidence>
<dbReference type="Pfam" id="PF01850">
    <property type="entry name" value="PIN"/>
    <property type="match status" value="1"/>
</dbReference>
<dbReference type="GO" id="GO:0090729">
    <property type="term" value="F:toxin activity"/>
    <property type="evidence" value="ECO:0007669"/>
    <property type="project" value="UniProtKB-KW"/>
</dbReference>